<dbReference type="EMBL" id="LBSV01000011">
    <property type="protein sequence ID" value="KKQ25169.1"/>
    <property type="molecule type" value="Genomic_DNA"/>
</dbReference>
<organism evidence="2 3">
    <name type="scientific">Candidatus Roizmanbacteria bacterium GW2011_GWC2_37_13</name>
    <dbReference type="NCBI Taxonomy" id="1618486"/>
    <lineage>
        <taxon>Bacteria</taxon>
        <taxon>Candidatus Roizmaniibacteriota</taxon>
    </lineage>
</organism>
<protein>
    <submittedName>
        <fullName evidence="2">Uncharacterized protein</fullName>
    </submittedName>
</protein>
<feature type="transmembrane region" description="Helical" evidence="1">
    <location>
        <begin position="266"/>
        <end position="284"/>
    </location>
</feature>
<feature type="transmembrane region" description="Helical" evidence="1">
    <location>
        <begin position="241"/>
        <end position="259"/>
    </location>
</feature>
<comment type="caution">
    <text evidence="2">The sequence shown here is derived from an EMBL/GenBank/DDBJ whole genome shotgun (WGS) entry which is preliminary data.</text>
</comment>
<proteinExistence type="predicted"/>
<evidence type="ECO:0000256" key="1">
    <source>
        <dbReference type="SAM" id="Phobius"/>
    </source>
</evidence>
<keyword evidence="1" id="KW-0812">Transmembrane</keyword>
<reference evidence="2 3" key="1">
    <citation type="journal article" date="2015" name="Nature">
        <title>rRNA introns, odd ribosomes, and small enigmatic genomes across a large radiation of phyla.</title>
        <authorList>
            <person name="Brown C.T."/>
            <person name="Hug L.A."/>
            <person name="Thomas B.C."/>
            <person name="Sharon I."/>
            <person name="Castelle C.J."/>
            <person name="Singh A."/>
            <person name="Wilkins M.J."/>
            <person name="Williams K.H."/>
            <person name="Banfield J.F."/>
        </authorList>
    </citation>
    <scope>NUCLEOTIDE SEQUENCE [LARGE SCALE GENOMIC DNA]</scope>
</reference>
<keyword evidence="1" id="KW-1133">Transmembrane helix</keyword>
<sequence length="314" mass="34870">MLVIPLQLGYLYLSKEQGNIAGITTIETKSVLNSASIGEFHFSLFGYTSPLAEVSFNGQGISDQTTADTTGYFEFNNRFSPYSPREACLSSKDQFGRISSPVCLAPFPTQYDVTIGPVIIPPTISLDKPDYFTGDEVILTGQTIPGSEINLSMFTSQDSGRAPSGLARMTSFWGGVKRRLQNLLIKPVEAFSIPQLTAKSDSKGNFSISLPSSSAQNYRLFTQVDYQDESSPNSLALSLKILPVWMIIIKFFGFIWSLLKSRLLEVVILLEIVALLAHLIRIFLHPYYLSHNKAIILYENRLPVLEESHPLVKT</sequence>
<evidence type="ECO:0000313" key="2">
    <source>
        <dbReference type="EMBL" id="KKQ25169.1"/>
    </source>
</evidence>
<accession>A0A0G0ILT7</accession>
<name>A0A0G0ILT7_9BACT</name>
<keyword evidence="1" id="KW-0472">Membrane</keyword>
<dbReference type="AlphaFoldDB" id="A0A0G0ILT7"/>
<gene>
    <name evidence="2" type="ORF">US40_C0011G0054</name>
</gene>
<dbReference type="Proteomes" id="UP000034917">
    <property type="component" value="Unassembled WGS sequence"/>
</dbReference>
<evidence type="ECO:0000313" key="3">
    <source>
        <dbReference type="Proteomes" id="UP000034917"/>
    </source>
</evidence>